<comment type="similarity">
    <text evidence="1 3">Belongs to the type-B carboxylesterase/lipase family.</text>
</comment>
<proteinExistence type="inferred from homology"/>
<dbReference type="Pfam" id="PF00135">
    <property type="entry name" value="COesterase"/>
    <property type="match status" value="1"/>
</dbReference>
<keyword evidence="7" id="KW-1185">Reference proteome</keyword>
<evidence type="ECO:0000259" key="5">
    <source>
        <dbReference type="Pfam" id="PF00135"/>
    </source>
</evidence>
<evidence type="ECO:0000256" key="2">
    <source>
        <dbReference type="ARBA" id="ARBA00022801"/>
    </source>
</evidence>
<evidence type="ECO:0000313" key="6">
    <source>
        <dbReference type="EMBL" id="PVD39327.1"/>
    </source>
</evidence>
<dbReference type="GO" id="GO:0016787">
    <property type="term" value="F:hydrolase activity"/>
    <property type="evidence" value="ECO:0007669"/>
    <property type="project" value="UniProtKB-KW"/>
</dbReference>
<dbReference type="PROSITE" id="PS00122">
    <property type="entry name" value="CARBOXYLESTERASE_B_1"/>
    <property type="match status" value="1"/>
</dbReference>
<dbReference type="Proteomes" id="UP000245119">
    <property type="component" value="Linkage Group LG1"/>
</dbReference>
<feature type="transmembrane region" description="Helical" evidence="4">
    <location>
        <begin position="34"/>
        <end position="58"/>
    </location>
</feature>
<dbReference type="OrthoDB" id="3200163at2759"/>
<name>A0A2T7Q108_POMCA</name>
<evidence type="ECO:0000256" key="1">
    <source>
        <dbReference type="ARBA" id="ARBA00005964"/>
    </source>
</evidence>
<evidence type="ECO:0000256" key="4">
    <source>
        <dbReference type="SAM" id="Phobius"/>
    </source>
</evidence>
<dbReference type="SUPFAM" id="SSF53474">
    <property type="entry name" value="alpha/beta-Hydrolases"/>
    <property type="match status" value="1"/>
</dbReference>
<dbReference type="PANTHER" id="PTHR11559">
    <property type="entry name" value="CARBOXYLESTERASE"/>
    <property type="match status" value="1"/>
</dbReference>
<keyword evidence="2 3" id="KW-0378">Hydrolase</keyword>
<reference evidence="6 7" key="1">
    <citation type="submission" date="2018-04" db="EMBL/GenBank/DDBJ databases">
        <title>The genome of golden apple snail Pomacea canaliculata provides insight into stress tolerance and invasive adaptation.</title>
        <authorList>
            <person name="Liu C."/>
            <person name="Liu B."/>
            <person name="Ren Y."/>
            <person name="Zhang Y."/>
            <person name="Wang H."/>
            <person name="Li S."/>
            <person name="Jiang F."/>
            <person name="Yin L."/>
            <person name="Zhang G."/>
            <person name="Qian W."/>
            <person name="Fan W."/>
        </authorList>
    </citation>
    <scope>NUCLEOTIDE SEQUENCE [LARGE SCALE GENOMIC DNA]</scope>
    <source>
        <strain evidence="6">SZHN2017</strain>
        <tissue evidence="6">Muscle</tissue>
    </source>
</reference>
<organism evidence="6 7">
    <name type="scientific">Pomacea canaliculata</name>
    <name type="common">Golden apple snail</name>
    <dbReference type="NCBI Taxonomy" id="400727"/>
    <lineage>
        <taxon>Eukaryota</taxon>
        <taxon>Metazoa</taxon>
        <taxon>Spiralia</taxon>
        <taxon>Lophotrochozoa</taxon>
        <taxon>Mollusca</taxon>
        <taxon>Gastropoda</taxon>
        <taxon>Caenogastropoda</taxon>
        <taxon>Architaenioglossa</taxon>
        <taxon>Ampullarioidea</taxon>
        <taxon>Ampullariidae</taxon>
        <taxon>Pomacea</taxon>
    </lineage>
</organism>
<keyword evidence="4" id="KW-1133">Transmembrane helix</keyword>
<dbReference type="Gene3D" id="3.40.50.1820">
    <property type="entry name" value="alpha/beta hydrolase"/>
    <property type="match status" value="1"/>
</dbReference>
<dbReference type="EMBL" id="PZQS01000001">
    <property type="protein sequence ID" value="PVD39327.1"/>
    <property type="molecule type" value="Genomic_DNA"/>
</dbReference>
<dbReference type="EC" id="3.1.1.-" evidence="3"/>
<protein>
    <recommendedName>
        <fullName evidence="3">Carboxylic ester hydrolase</fullName>
        <ecNumber evidence="3">3.1.1.-</ecNumber>
    </recommendedName>
</protein>
<accession>A0A2T7Q108</accession>
<comment type="caution">
    <text evidence="6">The sequence shown here is derived from an EMBL/GenBank/DDBJ whole genome shotgun (WGS) entry which is preliminary data.</text>
</comment>
<sequence>MSSDVEYLLLKEKGPFHDVCVRRRLNTSPSTCKFYAVVISILVVCMVSLLVSLVYVFVLVPSWQGTVLSWDGRLAVDRQDHAYPEAHTLCGPVRGVIEKGVHVFRGIPYARPPAGERRWKEPLHMSHSAGTCWSGTFSATRFGSPCPHPAGNLSYSDIVGHEDCLYLNIWTPTLDPLANLPVMVWIHGGFLVYLSGNTPGYSPTPELATSTNAVYISFNYRLGPLGFLSLDLLSKASGTRRSGNYGLLDQLLALRWVRDNIKNFGGNPNKVTVFGQSSGGSSISALLASPLAAGLFHRTWVSSPLPLLPKDMRSASQDNLVLLNKTGCADLECLMSLTASDLIRASPWKVCHISSVLRQCLSHNVLVCFAGYVLTSSPLDTWHRGRGNSVPTLFTTTAQEADLMPFDLDIRNWTWSRYESEVRKRLAPFGEDVADTALELYPPEDQLTPEYQYTSMVSDIRFTCPTDAMADAAAALSHAPVYRAVVTSFPSHPITVLHSLWRPTYAFHSWDLLAFFGDFAALGFTPEKLDLDFQRVLRQQVMTLARDGQPEAPVWQPFHSCTALLSDHVFPVDHFNRDRCSYWLKKGVLPRSDGN</sequence>
<dbReference type="InterPro" id="IPR002018">
    <property type="entry name" value="CarbesteraseB"/>
</dbReference>
<gene>
    <name evidence="6" type="ORF">C0Q70_01957</name>
</gene>
<dbReference type="AlphaFoldDB" id="A0A2T7Q108"/>
<dbReference type="InterPro" id="IPR050309">
    <property type="entry name" value="Type-B_Carboxylest/Lipase"/>
</dbReference>
<evidence type="ECO:0000256" key="3">
    <source>
        <dbReference type="RuleBase" id="RU361235"/>
    </source>
</evidence>
<evidence type="ECO:0000313" key="7">
    <source>
        <dbReference type="Proteomes" id="UP000245119"/>
    </source>
</evidence>
<dbReference type="InterPro" id="IPR019819">
    <property type="entry name" value="Carboxylesterase_B_CS"/>
</dbReference>
<feature type="domain" description="Carboxylesterase type B" evidence="5">
    <location>
        <begin position="84"/>
        <end position="560"/>
    </location>
</feature>
<dbReference type="PROSITE" id="PS00941">
    <property type="entry name" value="CARBOXYLESTERASE_B_2"/>
    <property type="match status" value="1"/>
</dbReference>
<keyword evidence="4" id="KW-0812">Transmembrane</keyword>
<keyword evidence="4" id="KW-0472">Membrane</keyword>
<dbReference type="InterPro" id="IPR029058">
    <property type="entry name" value="AB_hydrolase_fold"/>
</dbReference>
<dbReference type="InterPro" id="IPR019826">
    <property type="entry name" value="Carboxylesterase_B_AS"/>
</dbReference>